<evidence type="ECO:0000256" key="11">
    <source>
        <dbReference type="ARBA" id="ARBA00024037"/>
    </source>
</evidence>
<sequence length="166" mass="18957">MEEMIGLLKIRVKKGINLAQRDTLSSDPFVIITMGSQKLKTRTVENECNPEWNEELTLAIKNPNEPVNLTVYDKDTFTSHDKMGDAKIDIKPFLEVHKLGLEELPHGTEIKRVLPTRENCLSEESKIVSNNGKIFQDMILVLRNVECGEVEIQLEWIEIPSGRGLW</sequence>
<evidence type="ECO:0000313" key="13">
    <source>
        <dbReference type="EMBL" id="KFK41508.1"/>
    </source>
</evidence>
<evidence type="ECO:0000256" key="5">
    <source>
        <dbReference type="ARBA" id="ARBA00022682"/>
    </source>
</evidence>
<dbReference type="PROSITE" id="PS50004">
    <property type="entry name" value="C2"/>
    <property type="match status" value="1"/>
</dbReference>
<evidence type="ECO:0000256" key="9">
    <source>
        <dbReference type="ARBA" id="ARBA00023136"/>
    </source>
</evidence>
<evidence type="ECO:0000259" key="12">
    <source>
        <dbReference type="PROSITE" id="PS50004"/>
    </source>
</evidence>
<dbReference type="Proteomes" id="UP000029120">
    <property type="component" value="Chromosome 2"/>
</dbReference>
<dbReference type="SUPFAM" id="SSF49562">
    <property type="entry name" value="C2 domain (Calcium/lipid-binding domain, CaLB)"/>
    <property type="match status" value="1"/>
</dbReference>
<reference evidence="14" key="1">
    <citation type="journal article" date="2015" name="Nat. Plants">
        <title>Genome expansion of Arabis alpina linked with retrotransposition and reduced symmetric DNA methylation.</title>
        <authorList>
            <person name="Willing E.M."/>
            <person name="Rawat V."/>
            <person name="Mandakova T."/>
            <person name="Maumus F."/>
            <person name="James G.V."/>
            <person name="Nordstroem K.J."/>
            <person name="Becker C."/>
            <person name="Warthmann N."/>
            <person name="Chica C."/>
            <person name="Szarzynska B."/>
            <person name="Zytnicki M."/>
            <person name="Albani M.C."/>
            <person name="Kiefer C."/>
            <person name="Bergonzi S."/>
            <person name="Castaings L."/>
            <person name="Mateos J.L."/>
            <person name="Berns M.C."/>
            <person name="Bujdoso N."/>
            <person name="Piofczyk T."/>
            <person name="de Lorenzo L."/>
            <person name="Barrero-Sicilia C."/>
            <person name="Mateos I."/>
            <person name="Piednoel M."/>
            <person name="Hagmann J."/>
            <person name="Chen-Min-Tao R."/>
            <person name="Iglesias-Fernandez R."/>
            <person name="Schuster S.C."/>
            <person name="Alonso-Blanco C."/>
            <person name="Roudier F."/>
            <person name="Carbonero P."/>
            <person name="Paz-Ares J."/>
            <person name="Davis S.J."/>
            <person name="Pecinka A."/>
            <person name="Quesneville H."/>
            <person name="Colot V."/>
            <person name="Lysak M.A."/>
            <person name="Weigel D."/>
            <person name="Coupland G."/>
            <person name="Schneeberger K."/>
        </authorList>
    </citation>
    <scope>NUCLEOTIDE SEQUENCE [LARGE SCALE GENOMIC DNA]</scope>
    <source>
        <strain evidence="14">cv. Pajares</strain>
    </source>
</reference>
<keyword evidence="9" id="KW-0472">Membrane</keyword>
<feature type="domain" description="C2" evidence="12">
    <location>
        <begin position="1"/>
        <end position="106"/>
    </location>
</feature>
<dbReference type="InterPro" id="IPR044562">
    <property type="entry name" value="CAR1-11"/>
</dbReference>
<dbReference type="Gramene" id="KFK41508">
    <property type="protein sequence ID" value="KFK41508"/>
    <property type="gene ID" value="AALP_AA2G138800"/>
</dbReference>
<dbReference type="InterPro" id="IPR035892">
    <property type="entry name" value="C2_domain_sf"/>
</dbReference>
<dbReference type="GO" id="GO:0046872">
    <property type="term" value="F:metal ion binding"/>
    <property type="evidence" value="ECO:0007669"/>
    <property type="project" value="UniProtKB-KW"/>
</dbReference>
<keyword evidence="8" id="KW-0446">Lipid-binding</keyword>
<dbReference type="PANTHER" id="PTHR45933">
    <property type="entry name" value="PROTEIN C2-DOMAIN ABA-RELATED 4"/>
    <property type="match status" value="1"/>
</dbReference>
<dbReference type="AlphaFoldDB" id="A0A087HHA6"/>
<dbReference type="GO" id="GO:0005096">
    <property type="term" value="F:GTPase activator activity"/>
    <property type="evidence" value="ECO:0007669"/>
    <property type="project" value="UniProtKB-KW"/>
</dbReference>
<name>A0A087HHA6_ARAAL</name>
<dbReference type="PANTHER" id="PTHR45933:SF22">
    <property type="entry name" value="PROTEIN C2-DOMAIN ABA-RELATED 6-RELATED"/>
    <property type="match status" value="1"/>
</dbReference>
<dbReference type="GO" id="GO:0005886">
    <property type="term" value="C:plasma membrane"/>
    <property type="evidence" value="ECO:0007669"/>
    <property type="project" value="UniProtKB-SubCell"/>
</dbReference>
<keyword evidence="10" id="KW-0539">Nucleus</keyword>
<dbReference type="OrthoDB" id="73919at2759"/>
<keyword evidence="4" id="KW-1003">Cell membrane</keyword>
<evidence type="ECO:0000256" key="1">
    <source>
        <dbReference type="ARBA" id="ARBA00004123"/>
    </source>
</evidence>
<evidence type="ECO:0000256" key="4">
    <source>
        <dbReference type="ARBA" id="ARBA00022475"/>
    </source>
</evidence>
<dbReference type="GO" id="GO:0005634">
    <property type="term" value="C:nucleus"/>
    <property type="evidence" value="ECO:0007669"/>
    <property type="project" value="UniProtKB-SubCell"/>
</dbReference>
<dbReference type="OMA" id="IEWISVP"/>
<dbReference type="eggNOG" id="KOG1030">
    <property type="taxonomic scope" value="Eukaryota"/>
</dbReference>
<dbReference type="EMBL" id="CM002870">
    <property type="protein sequence ID" value="KFK41508.1"/>
    <property type="molecule type" value="Genomic_DNA"/>
</dbReference>
<comment type="subcellular location">
    <subcellularLocation>
        <location evidence="2">Cell membrane</location>
    </subcellularLocation>
    <subcellularLocation>
        <location evidence="1">Nucleus</location>
    </subcellularLocation>
</comment>
<evidence type="ECO:0000256" key="6">
    <source>
        <dbReference type="ARBA" id="ARBA00022723"/>
    </source>
</evidence>
<keyword evidence="3" id="KW-0343">GTPase activation</keyword>
<gene>
    <name evidence="13" type="ordered locus">AALP_Aa2g138800</name>
</gene>
<keyword evidence="14" id="KW-1185">Reference proteome</keyword>
<dbReference type="Pfam" id="PF00168">
    <property type="entry name" value="C2"/>
    <property type="match status" value="1"/>
</dbReference>
<keyword evidence="6" id="KW-0479">Metal-binding</keyword>
<comment type="similarity">
    <text evidence="11">Belongs to the plant CAR protein family.</text>
</comment>
<dbReference type="SMART" id="SM00239">
    <property type="entry name" value="C2"/>
    <property type="match status" value="1"/>
</dbReference>
<dbReference type="Gene3D" id="2.60.40.150">
    <property type="entry name" value="C2 domain"/>
    <property type="match status" value="1"/>
</dbReference>
<dbReference type="GO" id="GO:0009738">
    <property type="term" value="P:abscisic acid-activated signaling pathway"/>
    <property type="evidence" value="ECO:0007669"/>
    <property type="project" value="UniProtKB-KW"/>
</dbReference>
<evidence type="ECO:0000256" key="2">
    <source>
        <dbReference type="ARBA" id="ARBA00004236"/>
    </source>
</evidence>
<keyword evidence="5" id="KW-0938">Abscisic acid signaling pathway</keyword>
<keyword evidence="7" id="KW-0106">Calcium</keyword>
<organism evidence="13 14">
    <name type="scientific">Arabis alpina</name>
    <name type="common">Alpine rock-cress</name>
    <dbReference type="NCBI Taxonomy" id="50452"/>
    <lineage>
        <taxon>Eukaryota</taxon>
        <taxon>Viridiplantae</taxon>
        <taxon>Streptophyta</taxon>
        <taxon>Embryophyta</taxon>
        <taxon>Tracheophyta</taxon>
        <taxon>Spermatophyta</taxon>
        <taxon>Magnoliopsida</taxon>
        <taxon>eudicotyledons</taxon>
        <taxon>Gunneridae</taxon>
        <taxon>Pentapetalae</taxon>
        <taxon>rosids</taxon>
        <taxon>malvids</taxon>
        <taxon>Brassicales</taxon>
        <taxon>Brassicaceae</taxon>
        <taxon>Arabideae</taxon>
        <taxon>Arabis</taxon>
    </lineage>
</organism>
<accession>A0A087HHA6</accession>
<evidence type="ECO:0000256" key="7">
    <source>
        <dbReference type="ARBA" id="ARBA00022837"/>
    </source>
</evidence>
<dbReference type="CDD" id="cd04038">
    <property type="entry name" value="C2_ArfGAP"/>
    <property type="match status" value="1"/>
</dbReference>
<evidence type="ECO:0000256" key="3">
    <source>
        <dbReference type="ARBA" id="ARBA00022468"/>
    </source>
</evidence>
<evidence type="ECO:0000256" key="10">
    <source>
        <dbReference type="ARBA" id="ARBA00023242"/>
    </source>
</evidence>
<dbReference type="GO" id="GO:0008289">
    <property type="term" value="F:lipid binding"/>
    <property type="evidence" value="ECO:0007669"/>
    <property type="project" value="UniProtKB-KW"/>
</dbReference>
<protein>
    <recommendedName>
        <fullName evidence="12">C2 domain-containing protein</fullName>
    </recommendedName>
</protein>
<evidence type="ECO:0000313" key="14">
    <source>
        <dbReference type="Proteomes" id="UP000029120"/>
    </source>
</evidence>
<proteinExistence type="inferred from homology"/>
<dbReference type="InterPro" id="IPR000008">
    <property type="entry name" value="C2_dom"/>
</dbReference>
<evidence type="ECO:0000256" key="8">
    <source>
        <dbReference type="ARBA" id="ARBA00023121"/>
    </source>
</evidence>